<organism evidence="1 2">
    <name type="scientific">Arthrobacter globiformis</name>
    <dbReference type="NCBI Taxonomy" id="1665"/>
    <lineage>
        <taxon>Bacteria</taxon>
        <taxon>Bacillati</taxon>
        <taxon>Actinomycetota</taxon>
        <taxon>Actinomycetes</taxon>
        <taxon>Micrococcales</taxon>
        <taxon>Micrococcaceae</taxon>
        <taxon>Arthrobacter</taxon>
    </lineage>
</organism>
<sequence length="89" mass="10173">MCESRGLPRVTAQRRVKANKLSGLKKFPCHDRVGAKTLHEVHIVVEVSRRLGNYLPQRRIWGPQWFCACLDVPTVGSFLDVADQRVRAF</sequence>
<evidence type="ECO:0000313" key="1">
    <source>
        <dbReference type="EMBL" id="RAM38327.1"/>
    </source>
</evidence>
<name>A0A328HIB6_ARTGO</name>
<dbReference type="AlphaFoldDB" id="A0A328HIB6"/>
<accession>A0A328HIB6</accession>
<protein>
    <submittedName>
        <fullName evidence="1">Uncharacterized protein</fullName>
    </submittedName>
</protein>
<dbReference type="Proteomes" id="UP000249166">
    <property type="component" value="Unassembled WGS sequence"/>
</dbReference>
<comment type="caution">
    <text evidence="1">The sequence shown here is derived from an EMBL/GenBank/DDBJ whole genome shotgun (WGS) entry which is preliminary data.</text>
</comment>
<reference evidence="1 2" key="1">
    <citation type="submission" date="2018-04" db="EMBL/GenBank/DDBJ databases">
        <title>Bacteria isolated from cave deposits of Manipur.</title>
        <authorList>
            <person name="Sahoo D."/>
            <person name="Sarangthem I."/>
            <person name="Nandeibam J."/>
        </authorList>
    </citation>
    <scope>NUCLEOTIDE SEQUENCE [LARGE SCALE GENOMIC DNA]</scope>
    <source>
        <strain evidence="2">mrc11</strain>
    </source>
</reference>
<proteinExistence type="predicted"/>
<evidence type="ECO:0000313" key="2">
    <source>
        <dbReference type="Proteomes" id="UP000249166"/>
    </source>
</evidence>
<dbReference type="EMBL" id="QLNP01000062">
    <property type="protein sequence ID" value="RAM38327.1"/>
    <property type="molecule type" value="Genomic_DNA"/>
</dbReference>
<gene>
    <name evidence="1" type="ORF">DBZ45_04775</name>
</gene>